<gene>
    <name evidence="1" type="ORF">PLEI_0008</name>
</gene>
<protein>
    <recommendedName>
        <fullName evidence="3">Type 4 fimbrial biogenesis protein PilX N-terminal domain-containing protein</fullName>
    </recommendedName>
</protein>
<evidence type="ECO:0008006" key="3">
    <source>
        <dbReference type="Google" id="ProtNLM"/>
    </source>
</evidence>
<accession>V5EM23</accession>
<dbReference type="eggNOG" id="COG3156">
    <property type="taxonomic scope" value="Bacteria"/>
</dbReference>
<evidence type="ECO:0000313" key="1">
    <source>
        <dbReference type="EMBL" id="GAD28369.1"/>
    </source>
</evidence>
<dbReference type="HOGENOM" id="CLU_652038_0_0_6"/>
<reference evidence="2" key="1">
    <citation type="submission" date="2012-12" db="EMBL/GenBank/DDBJ databases">
        <title>Genome Sequence of Photobacterium leiognathi lrivu.4.1.</title>
        <authorList>
            <person name="Urbanczyk H."/>
            <person name="Ogura Y."/>
            <person name="Hayashi T."/>
            <person name="Dunlap P.V."/>
        </authorList>
    </citation>
    <scope>NUCLEOTIDE SEQUENCE [LARGE SCALE GENOMIC DNA]</scope>
    <source>
        <strain evidence="2">lrivu.4.1</strain>
    </source>
</reference>
<evidence type="ECO:0000313" key="2">
    <source>
        <dbReference type="Proteomes" id="UP000030675"/>
    </source>
</evidence>
<dbReference type="AlphaFoldDB" id="V5EM23"/>
<organism evidence="1 2">
    <name type="scientific">Photobacterium leiognathi lrivu.4.1</name>
    <dbReference type="NCBI Taxonomy" id="1248232"/>
    <lineage>
        <taxon>Bacteria</taxon>
        <taxon>Pseudomonadati</taxon>
        <taxon>Pseudomonadota</taxon>
        <taxon>Gammaproteobacteria</taxon>
        <taxon>Vibrionales</taxon>
        <taxon>Vibrionaceae</taxon>
        <taxon>Photobacterium</taxon>
    </lineage>
</organism>
<name>V5EM23_PHOLE</name>
<proteinExistence type="predicted"/>
<dbReference type="EMBL" id="DF196807">
    <property type="protein sequence ID" value="GAD28369.1"/>
    <property type="molecule type" value="Genomic_DNA"/>
</dbReference>
<sequence>MRSKYQQSGMTTLLITSLLLIVALLFSLASYKNLFYQIKRTQNEVLARQAHWVAEGGLECSYSILNVVNSLSDPQSTINSNCSYNIPSNESLSIEVELNSSNYKIISTSTINDVAIASINKVAKINNMKTGVFQATSDLILNYSGGNVNVYPEPGDKNFDGYNCIVARFSNYLEVKGTLNNVGLDPNYLPYDDFPVSIGPNTPNPPVPNSYLQKCNDGSNSLTGDFWTESVTDSDYLSNPSAFDNDFLQISTLDPFENVFGYPREEWASAKSELGFVEVNGGLNCSSNIATAINSGRSLIWINDNCDLSLNTGLITSATDNHGGAIIVVQDGVVGFFGAAINLDIMLYQFLTPNVTPAWSPSDTDWNAGNATVAASVPDKSSYIHYQAGSLTTAGGFIFDMPTFKAEIIGSANIAFDGNIVRDLLGKPVWVQGSWNDL</sequence>
<dbReference type="Proteomes" id="UP000030675">
    <property type="component" value="Unassembled WGS sequence"/>
</dbReference>